<keyword evidence="3" id="KW-1185">Reference proteome</keyword>
<sequence>MHFSTILLPLLVLLVDANEHVQPVQRVVVHNRQAAGSAVDQSAIVASIYAAATASGSGLVTASTFSATMVPMSEANVGTDAGADLTANTGSSTTSSTAPILGISAPADNGLGSTSSVSATGSASGSSSSASSLGLSSGSMWSMAIGTVGIIVGAGRVLF</sequence>
<feature type="chain" id="PRO_5020398491" evidence="1">
    <location>
        <begin position="18"/>
        <end position="159"/>
    </location>
</feature>
<feature type="signal peptide" evidence="1">
    <location>
        <begin position="1"/>
        <end position="17"/>
    </location>
</feature>
<dbReference type="AlphaFoldDB" id="A0A4Q1BU21"/>
<keyword evidence="1" id="KW-0732">Signal</keyword>
<evidence type="ECO:0000313" key="2">
    <source>
        <dbReference type="EMBL" id="RXK41510.1"/>
    </source>
</evidence>
<dbReference type="InParanoid" id="A0A4Q1BU21"/>
<name>A0A4Q1BU21_TREME</name>
<dbReference type="EMBL" id="SDIL01000008">
    <property type="protein sequence ID" value="RXK41510.1"/>
    <property type="molecule type" value="Genomic_DNA"/>
</dbReference>
<dbReference type="Proteomes" id="UP000289152">
    <property type="component" value="Unassembled WGS sequence"/>
</dbReference>
<protein>
    <submittedName>
        <fullName evidence="2">Uncharacterized protein</fullName>
    </submittedName>
</protein>
<organism evidence="2 3">
    <name type="scientific">Tremella mesenterica</name>
    <name type="common">Jelly fungus</name>
    <dbReference type="NCBI Taxonomy" id="5217"/>
    <lineage>
        <taxon>Eukaryota</taxon>
        <taxon>Fungi</taxon>
        <taxon>Dikarya</taxon>
        <taxon>Basidiomycota</taxon>
        <taxon>Agaricomycotina</taxon>
        <taxon>Tremellomycetes</taxon>
        <taxon>Tremellales</taxon>
        <taxon>Tremellaceae</taxon>
        <taxon>Tremella</taxon>
    </lineage>
</organism>
<reference evidence="2 3" key="1">
    <citation type="submission" date="2016-06" db="EMBL/GenBank/DDBJ databases">
        <title>Evolution of pathogenesis and genome organization in the Tremellales.</title>
        <authorList>
            <person name="Cuomo C."/>
            <person name="Litvintseva A."/>
            <person name="Heitman J."/>
            <person name="Chen Y."/>
            <person name="Sun S."/>
            <person name="Springer D."/>
            <person name="Dromer F."/>
            <person name="Young S."/>
            <person name="Zeng Q."/>
            <person name="Chapman S."/>
            <person name="Gujja S."/>
            <person name="Saif S."/>
            <person name="Birren B."/>
        </authorList>
    </citation>
    <scope>NUCLEOTIDE SEQUENCE [LARGE SCALE GENOMIC DNA]</scope>
    <source>
        <strain evidence="2 3">ATCC 28783</strain>
    </source>
</reference>
<gene>
    <name evidence="2" type="ORF">M231_01218</name>
</gene>
<proteinExistence type="predicted"/>
<comment type="caution">
    <text evidence="2">The sequence shown here is derived from an EMBL/GenBank/DDBJ whole genome shotgun (WGS) entry which is preliminary data.</text>
</comment>
<evidence type="ECO:0000256" key="1">
    <source>
        <dbReference type="SAM" id="SignalP"/>
    </source>
</evidence>
<dbReference type="VEuPathDB" id="FungiDB:TREMEDRAFT_64151"/>
<evidence type="ECO:0000313" key="3">
    <source>
        <dbReference type="Proteomes" id="UP000289152"/>
    </source>
</evidence>
<accession>A0A4Q1BU21</accession>